<feature type="transmembrane region" description="Helical" evidence="7">
    <location>
        <begin position="224"/>
        <end position="252"/>
    </location>
</feature>
<keyword evidence="4 7" id="KW-0812">Transmembrane</keyword>
<dbReference type="RefSeq" id="WP_220102909.1">
    <property type="nucleotide sequence ID" value="NZ_JAHZSS010000003.1"/>
</dbReference>
<dbReference type="SUPFAM" id="SSF118215">
    <property type="entry name" value="Proton glutamate symport protein"/>
    <property type="match status" value="1"/>
</dbReference>
<dbReference type="Pfam" id="PF00375">
    <property type="entry name" value="SDF"/>
    <property type="match status" value="1"/>
</dbReference>
<evidence type="ECO:0000256" key="4">
    <source>
        <dbReference type="ARBA" id="ARBA00022692"/>
    </source>
</evidence>
<evidence type="ECO:0000256" key="6">
    <source>
        <dbReference type="ARBA" id="ARBA00023136"/>
    </source>
</evidence>
<feature type="transmembrane region" description="Helical" evidence="7">
    <location>
        <begin position="154"/>
        <end position="171"/>
    </location>
</feature>
<comment type="caution">
    <text evidence="8">The sequence shown here is derived from an EMBL/GenBank/DDBJ whole genome shotgun (WGS) entry which is preliminary data.</text>
</comment>
<feature type="transmembrane region" description="Helical" evidence="7">
    <location>
        <begin position="312"/>
        <end position="332"/>
    </location>
</feature>
<evidence type="ECO:0000313" key="8">
    <source>
        <dbReference type="EMBL" id="MBW8190229.1"/>
    </source>
</evidence>
<gene>
    <name evidence="8" type="ORF">K0504_04195</name>
</gene>
<accession>A0ABS7EDD1</accession>
<dbReference type="PANTHER" id="PTHR42865:SF7">
    <property type="entry name" value="PROTON_GLUTAMATE-ASPARTATE SYMPORTER"/>
    <property type="match status" value="1"/>
</dbReference>
<evidence type="ECO:0000256" key="2">
    <source>
        <dbReference type="ARBA" id="ARBA00022448"/>
    </source>
</evidence>
<keyword evidence="9" id="KW-1185">Reference proteome</keyword>
<keyword evidence="3" id="KW-1003">Cell membrane</keyword>
<reference evidence="8" key="1">
    <citation type="submission" date="2021-07" db="EMBL/GenBank/DDBJ databases">
        <title>Neiella marina sp. nov., isolated from the intestinal content of sea cucumber Apostichopus japonicus.</title>
        <authorList>
            <person name="Bai X."/>
        </authorList>
    </citation>
    <scope>NUCLEOTIDE SEQUENCE</scope>
    <source>
        <strain evidence="8">126</strain>
    </source>
</reference>
<keyword evidence="5 7" id="KW-1133">Transmembrane helix</keyword>
<dbReference type="Proteomes" id="UP001166251">
    <property type="component" value="Unassembled WGS sequence"/>
</dbReference>
<dbReference type="Gene3D" id="1.10.3860.10">
    <property type="entry name" value="Sodium:dicarboxylate symporter"/>
    <property type="match status" value="1"/>
</dbReference>
<evidence type="ECO:0000256" key="3">
    <source>
        <dbReference type="ARBA" id="ARBA00022475"/>
    </source>
</evidence>
<feature type="transmembrane region" description="Helical" evidence="7">
    <location>
        <begin position="338"/>
        <end position="364"/>
    </location>
</feature>
<dbReference type="EMBL" id="JAHZSS010000003">
    <property type="protein sequence ID" value="MBW8190229.1"/>
    <property type="molecule type" value="Genomic_DNA"/>
</dbReference>
<sequence>MNQSKKLSLTQRIVLGMVAGIVVGFALRQLFPGSEFVDNYFTNGLFHVVGKIFVASLQMLVVPLVFVSLVCGTCQLKDASTLGRLGGKSILLYLLTTAIAIALAMSAATLIGPGHGLDLDTTANFNAAQAPALSQVFIDMFPRNPIEAMAKGNMLQIIVFALLFGFAMAISGKPGERLAAVFEDLSKVIMSLVSILMNLAPYGVFCLLAKLFTEMGLSTIANLAGYFLVVFGVLIIHATLVYPTLLTTFAQINPKPFMKKMRDAVLFAFSTASSNATIPVTMETATRKLGVHNSVASFTIPMGATINMDGTAIMQGVATVFIAQVYGIDLSFGDFLTVILTATLASIGTAGVPGVGLIMLAMVLQQVGLPVEGIALIIGVDRLLDMTRTAVNVTGDTMVTCVVGKSEGKMDLDVYNDESAGLKEEEVHLK</sequence>
<evidence type="ECO:0000256" key="1">
    <source>
        <dbReference type="ARBA" id="ARBA00004651"/>
    </source>
</evidence>
<keyword evidence="6 7" id="KW-0472">Membrane</keyword>
<feature type="transmembrane region" description="Helical" evidence="7">
    <location>
        <begin position="51"/>
        <end position="70"/>
    </location>
</feature>
<protein>
    <submittedName>
        <fullName evidence="8">Dicarboxylate/amino acid:cation symporter</fullName>
    </submittedName>
</protein>
<feature type="transmembrane region" description="Helical" evidence="7">
    <location>
        <begin position="90"/>
        <end position="111"/>
    </location>
</feature>
<feature type="transmembrane region" description="Helical" evidence="7">
    <location>
        <begin position="12"/>
        <end position="31"/>
    </location>
</feature>
<name>A0ABS7EDD1_9GAMM</name>
<keyword evidence="2" id="KW-0813">Transport</keyword>
<dbReference type="PANTHER" id="PTHR42865">
    <property type="entry name" value="PROTON/GLUTAMATE-ASPARTATE SYMPORTER"/>
    <property type="match status" value="1"/>
</dbReference>
<evidence type="ECO:0000256" key="5">
    <source>
        <dbReference type="ARBA" id="ARBA00022989"/>
    </source>
</evidence>
<comment type="subcellular location">
    <subcellularLocation>
        <location evidence="1">Cell membrane</location>
        <topology evidence="1">Multi-pass membrane protein</topology>
    </subcellularLocation>
</comment>
<dbReference type="InterPro" id="IPR036458">
    <property type="entry name" value="Na:dicarbo_symporter_sf"/>
</dbReference>
<dbReference type="InterPro" id="IPR001991">
    <property type="entry name" value="Na-dicarboxylate_symporter"/>
</dbReference>
<evidence type="ECO:0000256" key="7">
    <source>
        <dbReference type="SAM" id="Phobius"/>
    </source>
</evidence>
<evidence type="ECO:0000313" key="9">
    <source>
        <dbReference type="Proteomes" id="UP001166251"/>
    </source>
</evidence>
<feature type="transmembrane region" description="Helical" evidence="7">
    <location>
        <begin position="192"/>
        <end position="212"/>
    </location>
</feature>
<dbReference type="PRINTS" id="PR00173">
    <property type="entry name" value="EDTRNSPORT"/>
</dbReference>
<organism evidence="8 9">
    <name type="scientific">Neiella holothuriorum</name>
    <dbReference type="NCBI Taxonomy" id="2870530"/>
    <lineage>
        <taxon>Bacteria</taxon>
        <taxon>Pseudomonadati</taxon>
        <taxon>Pseudomonadota</taxon>
        <taxon>Gammaproteobacteria</taxon>
        <taxon>Alteromonadales</taxon>
        <taxon>Echinimonadaceae</taxon>
        <taxon>Neiella</taxon>
    </lineage>
</organism>
<proteinExistence type="predicted"/>